<dbReference type="PANTHER" id="PTHR30290">
    <property type="entry name" value="PERIPLASMIC BINDING COMPONENT OF ABC TRANSPORTER"/>
    <property type="match status" value="1"/>
</dbReference>
<feature type="compositionally biased region" description="Basic and acidic residues" evidence="4">
    <location>
        <begin position="31"/>
        <end position="45"/>
    </location>
</feature>
<dbReference type="InterPro" id="IPR030678">
    <property type="entry name" value="Peptide/Ni-bd"/>
</dbReference>
<dbReference type="PIRSF" id="PIRSF002741">
    <property type="entry name" value="MppA"/>
    <property type="match status" value="1"/>
</dbReference>
<feature type="region of interest" description="Disordered" evidence="4">
    <location>
        <begin position="27"/>
        <end position="58"/>
    </location>
</feature>
<organism evidence="7 8">
    <name type="scientific">Mesobacillus selenatarsenatis (strain DSM 18680 / JCM 14380 / FERM P-15431 / SF-1)</name>
    <dbReference type="NCBI Taxonomy" id="1321606"/>
    <lineage>
        <taxon>Bacteria</taxon>
        <taxon>Bacillati</taxon>
        <taxon>Bacillota</taxon>
        <taxon>Bacilli</taxon>
        <taxon>Bacillales</taxon>
        <taxon>Bacillaceae</taxon>
        <taxon>Mesobacillus</taxon>
    </lineage>
</organism>
<evidence type="ECO:0000256" key="1">
    <source>
        <dbReference type="ARBA" id="ARBA00005695"/>
    </source>
</evidence>
<dbReference type="PANTHER" id="PTHR30290:SF9">
    <property type="entry name" value="OLIGOPEPTIDE-BINDING PROTEIN APPA"/>
    <property type="match status" value="1"/>
</dbReference>
<dbReference type="OrthoDB" id="9796817at2"/>
<protein>
    <submittedName>
        <fullName evidence="7">Oligopeptide ABC transporter, periplasmic oligopeptide-binding protein OppA</fullName>
    </submittedName>
</protein>
<evidence type="ECO:0000313" key="7">
    <source>
        <dbReference type="EMBL" id="GAM15155.1"/>
    </source>
</evidence>
<dbReference type="Gene3D" id="3.40.190.10">
    <property type="entry name" value="Periplasmic binding protein-like II"/>
    <property type="match status" value="1"/>
</dbReference>
<feature type="chain" id="PRO_5039470329" evidence="5">
    <location>
        <begin position="24"/>
        <end position="550"/>
    </location>
</feature>
<evidence type="ECO:0000256" key="5">
    <source>
        <dbReference type="SAM" id="SignalP"/>
    </source>
</evidence>
<dbReference type="SUPFAM" id="SSF53850">
    <property type="entry name" value="Periplasmic binding protein-like II"/>
    <property type="match status" value="1"/>
</dbReference>
<proteinExistence type="inferred from homology"/>
<comment type="caution">
    <text evidence="7">The sequence shown here is derived from an EMBL/GenBank/DDBJ whole genome shotgun (WGS) entry which is preliminary data.</text>
</comment>
<dbReference type="STRING" id="1321606.SAMD00020551_3311"/>
<dbReference type="GO" id="GO:0015833">
    <property type="term" value="P:peptide transport"/>
    <property type="evidence" value="ECO:0007669"/>
    <property type="project" value="TreeGrafter"/>
</dbReference>
<dbReference type="CDD" id="cd08514">
    <property type="entry name" value="PBP2_AppA_like"/>
    <property type="match status" value="1"/>
</dbReference>
<sequence length="550" mass="61784">MKLRKASWWLISLTLILSIFLTACTGGNTSEDPKETPGDDGKTEEEATGPQQGGDLIIGSTGAPTVFNPLYSTDTSSSDIEGFIYDSLVSSDTEFNPTMSMAESIDISEDGLTFTAKLKKGIKWHDGEEFTADDVVFTFSIPKDSEYNGERGSAFEAMESVTKIDDYTVEFKLSKKDASFYPVSLSYYILPEHILKDVPVAELGEHEFNTKSPIGTGPFKFVEWKDGEYVKVEAFDDYFKGRPYLDTLTYKIVPDMDAMIAQIQAGDIHFAAGVPGTDIETVKSFPGVKVESGLGLSYTYLGYNQKNELFKDKKVRQAITHAIDREAIVSSVMNGDGKVAHVPESPLSFAYNEDVPKFEFDVEKAKSLLAEAGWEDSDGDGILDKDGKKFSFTVKTNQGNKVREDIVVVLQEQLKEVGIEAKPEIVEWSAFIEQISAPNWNYDALVLGWSLSTFPDQYDIFHTSQMEAGLNFVWYSNPEADKLMEEAKQILDQDEYKAAYADIYKMLAEDQPYTFLYYPNVHRVMPANLEGYVFHAKDDFYEISKWWLKK</sequence>
<keyword evidence="2" id="KW-0813">Transport</keyword>
<dbReference type="EMBL" id="BASE01000074">
    <property type="protein sequence ID" value="GAM15155.1"/>
    <property type="molecule type" value="Genomic_DNA"/>
</dbReference>
<dbReference type="Pfam" id="PF00496">
    <property type="entry name" value="SBP_bac_5"/>
    <property type="match status" value="1"/>
</dbReference>
<gene>
    <name evidence="7" type="ORF">SAMD00020551_3311</name>
</gene>
<reference evidence="7 8" key="1">
    <citation type="submission" date="2013-06" db="EMBL/GenBank/DDBJ databases">
        <title>Whole genome shotgun sequence of Bacillus selenatarsenatis SF-1.</title>
        <authorList>
            <person name="Kuroda M."/>
            <person name="Sei K."/>
            <person name="Yamashita M."/>
            <person name="Ike M."/>
        </authorList>
    </citation>
    <scope>NUCLEOTIDE SEQUENCE [LARGE SCALE GENOMIC DNA]</scope>
    <source>
        <strain evidence="7 8">SF-1</strain>
    </source>
</reference>
<dbReference type="GO" id="GO:1904680">
    <property type="term" value="F:peptide transmembrane transporter activity"/>
    <property type="evidence" value="ECO:0007669"/>
    <property type="project" value="TreeGrafter"/>
</dbReference>
<evidence type="ECO:0000256" key="3">
    <source>
        <dbReference type="ARBA" id="ARBA00022729"/>
    </source>
</evidence>
<dbReference type="GO" id="GO:0043190">
    <property type="term" value="C:ATP-binding cassette (ABC) transporter complex"/>
    <property type="evidence" value="ECO:0007669"/>
    <property type="project" value="InterPro"/>
</dbReference>
<dbReference type="Gene3D" id="3.90.76.10">
    <property type="entry name" value="Dipeptide-binding Protein, Domain 1"/>
    <property type="match status" value="1"/>
</dbReference>
<dbReference type="AlphaFoldDB" id="A0A0A8X591"/>
<dbReference type="RefSeq" id="WP_041966840.1">
    <property type="nucleotide sequence ID" value="NZ_BASE01000074.1"/>
</dbReference>
<comment type="similarity">
    <text evidence="1">Belongs to the bacterial solute-binding protein 5 family.</text>
</comment>
<keyword evidence="3 5" id="KW-0732">Signal</keyword>
<evidence type="ECO:0000256" key="2">
    <source>
        <dbReference type="ARBA" id="ARBA00022448"/>
    </source>
</evidence>
<dbReference type="Proteomes" id="UP000031014">
    <property type="component" value="Unassembled WGS sequence"/>
</dbReference>
<dbReference type="FunFam" id="3.10.105.10:FF:000006">
    <property type="entry name" value="Peptide ABC transporter substrate-binding protein"/>
    <property type="match status" value="1"/>
</dbReference>
<keyword evidence="8" id="KW-1185">Reference proteome</keyword>
<dbReference type="InterPro" id="IPR000914">
    <property type="entry name" value="SBP_5_dom"/>
</dbReference>
<dbReference type="InterPro" id="IPR039424">
    <property type="entry name" value="SBP_5"/>
</dbReference>
<feature type="signal peptide" evidence="5">
    <location>
        <begin position="1"/>
        <end position="23"/>
    </location>
</feature>
<evidence type="ECO:0000313" key="8">
    <source>
        <dbReference type="Proteomes" id="UP000031014"/>
    </source>
</evidence>
<evidence type="ECO:0000259" key="6">
    <source>
        <dbReference type="Pfam" id="PF00496"/>
    </source>
</evidence>
<name>A0A0A8X591_MESS1</name>
<dbReference type="PROSITE" id="PS51257">
    <property type="entry name" value="PROKAR_LIPOPROTEIN"/>
    <property type="match status" value="1"/>
</dbReference>
<feature type="domain" description="Solute-binding protein family 5" evidence="6">
    <location>
        <begin position="98"/>
        <end position="459"/>
    </location>
</feature>
<accession>A0A0A8X591</accession>
<evidence type="ECO:0000256" key="4">
    <source>
        <dbReference type="SAM" id="MobiDB-lite"/>
    </source>
</evidence>
<dbReference type="GO" id="GO:0042597">
    <property type="term" value="C:periplasmic space"/>
    <property type="evidence" value="ECO:0007669"/>
    <property type="project" value="UniProtKB-ARBA"/>
</dbReference>
<dbReference type="Gene3D" id="3.10.105.10">
    <property type="entry name" value="Dipeptide-binding Protein, Domain 3"/>
    <property type="match status" value="1"/>
</dbReference>